<dbReference type="InParanoid" id="D1C451"/>
<evidence type="ECO:0000256" key="9">
    <source>
        <dbReference type="ARBA" id="ARBA00025694"/>
    </source>
</evidence>
<evidence type="ECO:0000313" key="17">
    <source>
        <dbReference type="EMBL" id="ACZ39018.1"/>
    </source>
</evidence>
<evidence type="ECO:0000256" key="10">
    <source>
        <dbReference type="ARBA" id="ARBA00030072"/>
    </source>
</evidence>
<dbReference type="FunCoup" id="D1C451">
    <property type="interactions" value="170"/>
</dbReference>
<feature type="transmembrane region" description="Helical" evidence="15">
    <location>
        <begin position="102"/>
        <end position="123"/>
    </location>
</feature>
<dbReference type="EMBL" id="CP001823">
    <property type="protein sequence ID" value="ACZ39018.1"/>
    <property type="molecule type" value="Genomic_DNA"/>
</dbReference>
<sequence length="208" mass="23197">MRKGERTLSHANAAAAHADAHRTSTGLSHNKLLMWTFLASDCMFFGSLIMTYMVYRGRSLNGPYPDDVFNIPFTSVSAAVLLLSSLTMVLALSALQRGKIKVFRVWILATALLGLLFLGGQYYEFTEFSHLGLGLGTNVFGSSFFVLTGIHGTHVGLGIIWLLTLFAFSFRGLVRQDNAEKVEIAGLYWHFVDIVWIVIFTFVYLLPY</sequence>
<keyword evidence="5" id="KW-1003">Cell membrane</keyword>
<dbReference type="GO" id="GO:0004129">
    <property type="term" value="F:cytochrome-c oxidase activity"/>
    <property type="evidence" value="ECO:0007669"/>
    <property type="project" value="InterPro"/>
</dbReference>
<evidence type="ECO:0000256" key="3">
    <source>
        <dbReference type="ARBA" id="ARBA00011700"/>
    </source>
</evidence>
<dbReference type="GO" id="GO:0005886">
    <property type="term" value="C:plasma membrane"/>
    <property type="evidence" value="ECO:0007669"/>
    <property type="project" value="UniProtKB-SubCell"/>
</dbReference>
<keyword evidence="7 15" id="KW-1133">Transmembrane helix</keyword>
<dbReference type="InterPro" id="IPR000298">
    <property type="entry name" value="Cyt_c_oxidase-like_su3"/>
</dbReference>
<comment type="subunit">
    <text evidence="3">Heterooctamer of two A chains, two B chains, two C chains and two D chains.</text>
</comment>
<dbReference type="eggNOG" id="COG1845">
    <property type="taxonomic scope" value="Bacteria"/>
</dbReference>
<dbReference type="AlphaFoldDB" id="D1C451"/>
<dbReference type="InterPro" id="IPR035973">
    <property type="entry name" value="Cyt_c_oxidase_su3-like_sf"/>
</dbReference>
<keyword evidence="18" id="KW-1185">Reference proteome</keyword>
<feature type="domain" description="Heme-copper oxidase subunit III family profile" evidence="16">
    <location>
        <begin position="1"/>
        <end position="208"/>
    </location>
</feature>
<evidence type="ECO:0000259" key="16">
    <source>
        <dbReference type="PROSITE" id="PS50253"/>
    </source>
</evidence>
<feature type="transmembrane region" description="Helical" evidence="15">
    <location>
        <begin position="187"/>
        <end position="206"/>
    </location>
</feature>
<comment type="subcellular location">
    <subcellularLocation>
        <location evidence="1 14">Cell membrane</location>
        <topology evidence="1 14">Multi-pass membrane protein</topology>
    </subcellularLocation>
</comment>
<dbReference type="PROSITE" id="PS50253">
    <property type="entry name" value="COX3"/>
    <property type="match status" value="1"/>
</dbReference>
<gene>
    <name evidence="17" type="ordered locus">Sthe_1584</name>
</gene>
<evidence type="ECO:0000256" key="4">
    <source>
        <dbReference type="ARBA" id="ARBA00014687"/>
    </source>
</evidence>
<dbReference type="PANTHER" id="PTHR11403:SF2">
    <property type="entry name" value="CYTOCHROME BO(3) UBIQUINOL OXIDASE SUBUNIT 3"/>
    <property type="match status" value="1"/>
</dbReference>
<dbReference type="HOGENOM" id="CLU_044071_3_0_0"/>
<evidence type="ECO:0000256" key="1">
    <source>
        <dbReference type="ARBA" id="ARBA00004651"/>
    </source>
</evidence>
<dbReference type="GO" id="GO:0019646">
    <property type="term" value="P:aerobic electron transport chain"/>
    <property type="evidence" value="ECO:0007669"/>
    <property type="project" value="InterPro"/>
</dbReference>
<dbReference type="SUPFAM" id="SSF81452">
    <property type="entry name" value="Cytochrome c oxidase subunit III-like"/>
    <property type="match status" value="1"/>
</dbReference>
<organism evidence="17 18">
    <name type="scientific">Sphaerobacter thermophilus (strain ATCC 49802 / DSM 20745 / KCCM 41009 / NCIMB 13125 / S 6022)</name>
    <dbReference type="NCBI Taxonomy" id="479434"/>
    <lineage>
        <taxon>Bacteria</taxon>
        <taxon>Pseudomonadati</taxon>
        <taxon>Thermomicrobiota</taxon>
        <taxon>Thermomicrobia</taxon>
        <taxon>Sphaerobacterales</taxon>
        <taxon>Sphaerobacterineae</taxon>
        <taxon>Sphaerobacteraceae</taxon>
        <taxon>Sphaerobacter</taxon>
    </lineage>
</organism>
<name>D1C451_SPHTD</name>
<dbReference type="FunFam" id="1.20.120.80:FF:000001">
    <property type="entry name" value="Cytochrome (Ubi)quinol oxidase subunit III"/>
    <property type="match status" value="1"/>
</dbReference>
<evidence type="ECO:0000256" key="14">
    <source>
        <dbReference type="RuleBase" id="RU003376"/>
    </source>
</evidence>
<reference evidence="18" key="1">
    <citation type="submission" date="2009-11" db="EMBL/GenBank/DDBJ databases">
        <title>The complete chromosome 1 of Sphaerobacter thermophilus DSM 20745.</title>
        <authorList>
            <person name="Lucas S."/>
            <person name="Copeland A."/>
            <person name="Lapidus A."/>
            <person name="Glavina del Rio T."/>
            <person name="Dalin E."/>
            <person name="Tice H."/>
            <person name="Bruce D."/>
            <person name="Goodwin L."/>
            <person name="Pitluck S."/>
            <person name="Kyrpides N."/>
            <person name="Mavromatis K."/>
            <person name="Ivanova N."/>
            <person name="Mikhailova N."/>
            <person name="LaButti K.M."/>
            <person name="Clum A."/>
            <person name="Sun H.I."/>
            <person name="Brettin T."/>
            <person name="Detter J.C."/>
            <person name="Han C."/>
            <person name="Larimer F."/>
            <person name="Land M."/>
            <person name="Hauser L."/>
            <person name="Markowitz V."/>
            <person name="Cheng J.F."/>
            <person name="Hugenholtz P."/>
            <person name="Woyke T."/>
            <person name="Wu D."/>
            <person name="Steenblock K."/>
            <person name="Schneider S."/>
            <person name="Pukall R."/>
            <person name="Goeker M."/>
            <person name="Klenk H.P."/>
            <person name="Eisen J.A."/>
        </authorList>
    </citation>
    <scope>NUCLEOTIDE SEQUENCE [LARGE SCALE GENOMIC DNA]</scope>
    <source>
        <strain evidence="18">ATCC 49802 / DSM 20745 / S 6022</strain>
    </source>
</reference>
<feature type="transmembrane region" description="Helical" evidence="15">
    <location>
        <begin position="75"/>
        <end position="95"/>
    </location>
</feature>
<evidence type="ECO:0000256" key="12">
    <source>
        <dbReference type="ARBA" id="ARBA00032189"/>
    </source>
</evidence>
<evidence type="ECO:0000256" key="13">
    <source>
        <dbReference type="ARBA" id="ARBA00032717"/>
    </source>
</evidence>
<evidence type="ECO:0000256" key="11">
    <source>
        <dbReference type="ARBA" id="ARBA00031884"/>
    </source>
</evidence>
<evidence type="ECO:0000256" key="6">
    <source>
        <dbReference type="ARBA" id="ARBA00022692"/>
    </source>
</evidence>
<feature type="transmembrane region" description="Helical" evidence="15">
    <location>
        <begin position="32"/>
        <end position="55"/>
    </location>
</feature>
<evidence type="ECO:0000256" key="5">
    <source>
        <dbReference type="ARBA" id="ARBA00022475"/>
    </source>
</evidence>
<accession>D1C451</accession>
<dbReference type="PANTHER" id="PTHR11403">
    <property type="entry name" value="CYTOCHROME C OXIDASE SUBUNIT III"/>
    <property type="match status" value="1"/>
</dbReference>
<dbReference type="Pfam" id="PF00510">
    <property type="entry name" value="COX3"/>
    <property type="match status" value="1"/>
</dbReference>
<keyword evidence="8 15" id="KW-0472">Membrane</keyword>
<evidence type="ECO:0000256" key="7">
    <source>
        <dbReference type="ARBA" id="ARBA00022989"/>
    </source>
</evidence>
<dbReference type="STRING" id="479434.Sthe_1584"/>
<evidence type="ECO:0000256" key="2">
    <source>
        <dbReference type="ARBA" id="ARBA00010581"/>
    </source>
</evidence>
<evidence type="ECO:0000256" key="15">
    <source>
        <dbReference type="SAM" id="Phobius"/>
    </source>
</evidence>
<dbReference type="Gene3D" id="1.20.120.80">
    <property type="entry name" value="Cytochrome c oxidase, subunit III, four-helix bundle"/>
    <property type="match status" value="1"/>
</dbReference>
<dbReference type="KEGG" id="sti:Sthe_1584"/>
<dbReference type="InterPro" id="IPR024791">
    <property type="entry name" value="Cyt_c/ubiquinol_Oxase_su3"/>
</dbReference>
<evidence type="ECO:0000256" key="8">
    <source>
        <dbReference type="ARBA" id="ARBA00023136"/>
    </source>
</evidence>
<dbReference type="Proteomes" id="UP000002027">
    <property type="component" value="Chromosome 1"/>
</dbReference>
<reference evidence="17 18" key="2">
    <citation type="journal article" date="2010" name="Stand. Genomic Sci.">
        <title>Complete genome sequence of Desulfohalobium retbaense type strain (HR(100)).</title>
        <authorList>
            <person name="Spring S."/>
            <person name="Nolan M."/>
            <person name="Lapidus A."/>
            <person name="Glavina Del Rio T."/>
            <person name="Copeland A."/>
            <person name="Tice H."/>
            <person name="Cheng J.F."/>
            <person name="Lucas S."/>
            <person name="Land M."/>
            <person name="Chen F."/>
            <person name="Bruce D."/>
            <person name="Goodwin L."/>
            <person name="Pitluck S."/>
            <person name="Ivanova N."/>
            <person name="Mavromatis K."/>
            <person name="Mikhailova N."/>
            <person name="Pati A."/>
            <person name="Chen A."/>
            <person name="Palaniappan K."/>
            <person name="Hauser L."/>
            <person name="Chang Y.J."/>
            <person name="Jeffries C.D."/>
            <person name="Munk C."/>
            <person name="Kiss H."/>
            <person name="Chain P."/>
            <person name="Han C."/>
            <person name="Brettin T."/>
            <person name="Detter J.C."/>
            <person name="Schuler E."/>
            <person name="Goker M."/>
            <person name="Rohde M."/>
            <person name="Bristow J."/>
            <person name="Eisen J.A."/>
            <person name="Markowitz V."/>
            <person name="Hugenholtz P."/>
            <person name="Kyrpides N.C."/>
            <person name="Klenk H.P."/>
        </authorList>
    </citation>
    <scope>NUCLEOTIDE SEQUENCE [LARGE SCALE GENOMIC DNA]</scope>
    <source>
        <strain evidence="18">ATCC 49802 / DSM 20745 / S 6022</strain>
    </source>
</reference>
<evidence type="ECO:0000313" key="18">
    <source>
        <dbReference type="Proteomes" id="UP000002027"/>
    </source>
</evidence>
<proteinExistence type="inferred from homology"/>
<keyword evidence="6 14" id="KW-0812">Transmembrane</keyword>
<comment type="function">
    <text evidence="9">Cytochrome bo(3) ubiquinol terminal oxidase is the component of the aerobic respiratory chain of E.coli that predominates when cells are grown at high aeration. Has proton pump activity across the membrane in addition to electron transfer, pumping 2 protons/electron.</text>
</comment>
<comment type="similarity">
    <text evidence="2 14">Belongs to the cytochrome c oxidase subunit 3 family.</text>
</comment>
<dbReference type="InterPro" id="IPR013833">
    <property type="entry name" value="Cyt_c_oxidase_su3_a-hlx"/>
</dbReference>
<feature type="transmembrane region" description="Helical" evidence="15">
    <location>
        <begin position="143"/>
        <end position="166"/>
    </location>
</feature>
<protein>
    <recommendedName>
        <fullName evidence="4">Cytochrome bo(3) ubiquinol oxidase subunit 3</fullName>
    </recommendedName>
    <alternativeName>
        <fullName evidence="12">Cytochrome o ubiquinol oxidase subunit 3</fullName>
    </alternativeName>
    <alternativeName>
        <fullName evidence="10">Oxidase bo(3) subunit 3</fullName>
    </alternativeName>
    <alternativeName>
        <fullName evidence="13">Ubiquinol oxidase polypeptide III</fullName>
    </alternativeName>
    <alternativeName>
        <fullName evidence="11">Ubiquinol oxidase subunit 3</fullName>
    </alternativeName>
</protein>